<keyword evidence="4" id="KW-1185">Reference proteome</keyword>
<evidence type="ECO:0000256" key="1">
    <source>
        <dbReference type="PROSITE-ProRule" id="PRU00339"/>
    </source>
</evidence>
<evidence type="ECO:0000313" key="3">
    <source>
        <dbReference type="EMBL" id="CAH4031342.1"/>
    </source>
</evidence>
<feature type="repeat" description="TPR" evidence="1">
    <location>
        <begin position="727"/>
        <end position="760"/>
    </location>
</feature>
<feature type="region of interest" description="Disordered" evidence="2">
    <location>
        <begin position="41"/>
        <end position="70"/>
    </location>
</feature>
<feature type="compositionally biased region" description="Basic and acidic residues" evidence="2">
    <location>
        <begin position="50"/>
        <end position="60"/>
    </location>
</feature>
<name>A0A9P0XB07_PIEBR</name>
<feature type="repeat" description="TPR" evidence="1">
    <location>
        <begin position="396"/>
        <end position="429"/>
    </location>
</feature>
<dbReference type="SUPFAM" id="SSF48452">
    <property type="entry name" value="TPR-like"/>
    <property type="match status" value="3"/>
</dbReference>
<keyword evidence="1" id="KW-0802">TPR repeat</keyword>
<dbReference type="InterPro" id="IPR019734">
    <property type="entry name" value="TPR_rpt"/>
</dbReference>
<dbReference type="PANTHER" id="PTHR23082:SF0">
    <property type="entry name" value="GENERAL TRANSCRIPTION FACTOR 3C POLYPEPTIDE 3"/>
    <property type="match status" value="1"/>
</dbReference>
<evidence type="ECO:0000256" key="2">
    <source>
        <dbReference type="SAM" id="MobiDB-lite"/>
    </source>
</evidence>
<sequence length="800" mass="93439">MEDENDVQDGVISNKMQLETELTSKFLSGQMSFAEYSSEWYSGEDEDEHENEKIVTKNEEPLQSTPTERRRRRLTRLTPALVGLMGEANLRFVRGDVEMAEKMCHEIIKQLPTASEPYQTLAQIYEHDVEKSLQFSLLAAHLSPTDSNEWLRLAAVSNQKNDLKQEMICYTQAIKADPHNFDIHMKRLDLLGKLEEMKYPLNTWIIARVKCYHKIVTCLPPNQGKIILKYARLATTLYHNGNEKEKAYAVMLAAYNKCPTLFTLEDLNIFLELLISQKEFQKCLEVFVASVGVDIEAEIQTIRKSSNEIEEQTNYIKCAIPNDLAIDLKCKLLVCFIHLGAIDLVQTLLNDFLTNDVEKAGDLYMDIEEAFSAVGYHEMAMKVLEPLVKTPNFDLGAVWLKYADCLLNLGRQEEAVSAFYKVLKHAPQHPEARRKLFHILEKKEQIEDAINVLQQDYKYVVSPTLLYEQCKVLKKYNMITKYLEVAESLLCRSVTKYRHEEELKIACKQKAGVEQIHEFRTIRGENPFHENDLHFEDENFKMTPVEEWDLFKELLLISFNLKQSTTMQRLCYSALIIKSLQSHKREIEFYALQACLLNKDYVHAFRFIRDIAQRSTTNRTWNLLSLVLHSLEDMTHTKYVTRLFQKEERWVKNLFLGNNYLLSGRYLVALKYFLEYHEQFREPISSFLISITILSMAAQKTFDKHHNLILQSVSYMLTYKQLRKCDQEVYYNLGRLYQMLNINNLAIEYYQKALDCKPISVCSTHGNIDLKMETAYNLYILYKDHSPDMARRTMLQHLVI</sequence>
<dbReference type="Gene3D" id="1.25.40.10">
    <property type="entry name" value="Tetratricopeptide repeat domain"/>
    <property type="match status" value="3"/>
</dbReference>
<comment type="caution">
    <text evidence="3">The sequence shown here is derived from an EMBL/GenBank/DDBJ whole genome shotgun (WGS) entry which is preliminary data.</text>
</comment>
<dbReference type="PANTHER" id="PTHR23082">
    <property type="entry name" value="TRANSCRIPTION INITIATION FACTOR IIIC TFIIIC , POLYPEPTIDE 3-RELATED"/>
    <property type="match status" value="1"/>
</dbReference>
<dbReference type="InterPro" id="IPR039340">
    <property type="entry name" value="Tfc4/TFIIIC-102/Sfc4"/>
</dbReference>
<feature type="repeat" description="TPR" evidence="1">
    <location>
        <begin position="147"/>
        <end position="180"/>
    </location>
</feature>
<organism evidence="3 4">
    <name type="scientific">Pieris brassicae</name>
    <name type="common">White butterfly</name>
    <name type="synonym">Large white butterfly</name>
    <dbReference type="NCBI Taxonomy" id="7116"/>
    <lineage>
        <taxon>Eukaryota</taxon>
        <taxon>Metazoa</taxon>
        <taxon>Ecdysozoa</taxon>
        <taxon>Arthropoda</taxon>
        <taxon>Hexapoda</taxon>
        <taxon>Insecta</taxon>
        <taxon>Pterygota</taxon>
        <taxon>Neoptera</taxon>
        <taxon>Endopterygota</taxon>
        <taxon>Lepidoptera</taxon>
        <taxon>Glossata</taxon>
        <taxon>Ditrysia</taxon>
        <taxon>Papilionoidea</taxon>
        <taxon>Pieridae</taxon>
        <taxon>Pierinae</taxon>
        <taxon>Pieris</taxon>
    </lineage>
</organism>
<dbReference type="Proteomes" id="UP001152562">
    <property type="component" value="Unassembled WGS sequence"/>
</dbReference>
<proteinExistence type="predicted"/>
<dbReference type="Pfam" id="PF13181">
    <property type="entry name" value="TPR_8"/>
    <property type="match status" value="1"/>
</dbReference>
<evidence type="ECO:0000313" key="4">
    <source>
        <dbReference type="Proteomes" id="UP001152562"/>
    </source>
</evidence>
<dbReference type="GO" id="GO:0006383">
    <property type="term" value="P:transcription by RNA polymerase III"/>
    <property type="evidence" value="ECO:0007669"/>
    <property type="project" value="InterPro"/>
</dbReference>
<accession>A0A9P0XB07</accession>
<evidence type="ECO:0008006" key="5">
    <source>
        <dbReference type="Google" id="ProtNLM"/>
    </source>
</evidence>
<dbReference type="InterPro" id="IPR011990">
    <property type="entry name" value="TPR-like_helical_dom_sf"/>
</dbReference>
<reference evidence="3" key="1">
    <citation type="submission" date="2022-05" db="EMBL/GenBank/DDBJ databases">
        <authorList>
            <person name="Okamura Y."/>
        </authorList>
    </citation>
    <scope>NUCLEOTIDE SEQUENCE</scope>
</reference>
<dbReference type="AlphaFoldDB" id="A0A9P0XB07"/>
<gene>
    <name evidence="3" type="ORF">PIBRA_LOCUS7876</name>
</gene>
<dbReference type="SMART" id="SM00028">
    <property type="entry name" value="TPR"/>
    <property type="match status" value="4"/>
</dbReference>
<dbReference type="PROSITE" id="PS50005">
    <property type="entry name" value="TPR"/>
    <property type="match status" value="3"/>
</dbReference>
<protein>
    <recommendedName>
        <fullName evidence="5">General transcription factor 3C polypeptide 3</fullName>
    </recommendedName>
</protein>
<dbReference type="EMBL" id="CALOZG010000013">
    <property type="protein sequence ID" value="CAH4031342.1"/>
    <property type="molecule type" value="Genomic_DNA"/>
</dbReference>
<dbReference type="GO" id="GO:0000127">
    <property type="term" value="C:transcription factor TFIIIC complex"/>
    <property type="evidence" value="ECO:0007669"/>
    <property type="project" value="TreeGrafter"/>
</dbReference>
<dbReference type="Pfam" id="PF13428">
    <property type="entry name" value="TPR_14"/>
    <property type="match status" value="1"/>
</dbReference>